<name>A0A9D4BW61_DREPO</name>
<reference evidence="2" key="2">
    <citation type="submission" date="2020-11" db="EMBL/GenBank/DDBJ databases">
        <authorList>
            <person name="McCartney M.A."/>
            <person name="Auch B."/>
            <person name="Kono T."/>
            <person name="Mallez S."/>
            <person name="Becker A."/>
            <person name="Gohl D.M."/>
            <person name="Silverstein K.A.T."/>
            <person name="Koren S."/>
            <person name="Bechman K.B."/>
            <person name="Herman A."/>
            <person name="Abrahante J.E."/>
            <person name="Garbe J."/>
        </authorList>
    </citation>
    <scope>NUCLEOTIDE SEQUENCE</scope>
    <source>
        <strain evidence="2">Duluth1</strain>
        <tissue evidence="2">Whole animal</tissue>
    </source>
</reference>
<protein>
    <submittedName>
        <fullName evidence="2">Uncharacterized protein</fullName>
    </submittedName>
</protein>
<evidence type="ECO:0000313" key="2">
    <source>
        <dbReference type="EMBL" id="KAH3712295.1"/>
    </source>
</evidence>
<dbReference type="EMBL" id="JAIWYP010000014">
    <property type="protein sequence ID" value="KAH3712295.1"/>
    <property type="molecule type" value="Genomic_DNA"/>
</dbReference>
<organism evidence="2 3">
    <name type="scientific">Dreissena polymorpha</name>
    <name type="common">Zebra mussel</name>
    <name type="synonym">Mytilus polymorpha</name>
    <dbReference type="NCBI Taxonomy" id="45954"/>
    <lineage>
        <taxon>Eukaryota</taxon>
        <taxon>Metazoa</taxon>
        <taxon>Spiralia</taxon>
        <taxon>Lophotrochozoa</taxon>
        <taxon>Mollusca</taxon>
        <taxon>Bivalvia</taxon>
        <taxon>Autobranchia</taxon>
        <taxon>Heteroconchia</taxon>
        <taxon>Euheterodonta</taxon>
        <taxon>Imparidentia</taxon>
        <taxon>Neoheterodontei</taxon>
        <taxon>Myida</taxon>
        <taxon>Dreissenoidea</taxon>
        <taxon>Dreissenidae</taxon>
        <taxon>Dreissena</taxon>
    </lineage>
</organism>
<dbReference type="AlphaFoldDB" id="A0A9D4BW61"/>
<keyword evidence="1" id="KW-0732">Signal</keyword>
<evidence type="ECO:0000313" key="3">
    <source>
        <dbReference type="Proteomes" id="UP000828390"/>
    </source>
</evidence>
<sequence length="89" mass="10056">MYRRILVSLIVAILCCVVFVNAQRNRKLCHQYDGICQDARWTTALGFPTCATLKAGYTCKDIHGLCRCVASHSGRWFMTGGDRQPTEEE</sequence>
<feature type="chain" id="PRO_5038693592" evidence="1">
    <location>
        <begin position="23"/>
        <end position="89"/>
    </location>
</feature>
<reference evidence="2" key="1">
    <citation type="journal article" date="2019" name="bioRxiv">
        <title>The Genome of the Zebra Mussel, Dreissena polymorpha: A Resource for Invasive Species Research.</title>
        <authorList>
            <person name="McCartney M.A."/>
            <person name="Auch B."/>
            <person name="Kono T."/>
            <person name="Mallez S."/>
            <person name="Zhang Y."/>
            <person name="Obille A."/>
            <person name="Becker A."/>
            <person name="Abrahante J.E."/>
            <person name="Garbe J."/>
            <person name="Badalamenti J.P."/>
            <person name="Herman A."/>
            <person name="Mangelson H."/>
            <person name="Liachko I."/>
            <person name="Sullivan S."/>
            <person name="Sone E.D."/>
            <person name="Koren S."/>
            <person name="Silverstein K.A.T."/>
            <person name="Beckman K.B."/>
            <person name="Gohl D.M."/>
        </authorList>
    </citation>
    <scope>NUCLEOTIDE SEQUENCE</scope>
    <source>
        <strain evidence="2">Duluth1</strain>
        <tissue evidence="2">Whole animal</tissue>
    </source>
</reference>
<proteinExistence type="predicted"/>
<keyword evidence="3" id="KW-1185">Reference proteome</keyword>
<gene>
    <name evidence="2" type="ORF">DPMN_071989</name>
</gene>
<feature type="signal peptide" evidence="1">
    <location>
        <begin position="1"/>
        <end position="22"/>
    </location>
</feature>
<comment type="caution">
    <text evidence="2">The sequence shown here is derived from an EMBL/GenBank/DDBJ whole genome shotgun (WGS) entry which is preliminary data.</text>
</comment>
<evidence type="ECO:0000256" key="1">
    <source>
        <dbReference type="SAM" id="SignalP"/>
    </source>
</evidence>
<dbReference type="Proteomes" id="UP000828390">
    <property type="component" value="Unassembled WGS sequence"/>
</dbReference>
<accession>A0A9D4BW61</accession>